<dbReference type="EMBL" id="REGN01002732">
    <property type="protein sequence ID" value="RNA26509.1"/>
    <property type="molecule type" value="Genomic_DNA"/>
</dbReference>
<name>A0A3M7RSS2_BRAPC</name>
<dbReference type="AlphaFoldDB" id="A0A3M7RSS2"/>
<sequence length="78" mass="9337">MQKTNIFFLNHEIGSVNFQLKYSMYQKNVACENIMQPNASLRNLILVSKCTYLEKEEELLRIFFGTNYHQMFCKTIYN</sequence>
<comment type="caution">
    <text evidence="1">The sequence shown here is derived from an EMBL/GenBank/DDBJ whole genome shotgun (WGS) entry which is preliminary data.</text>
</comment>
<evidence type="ECO:0000313" key="1">
    <source>
        <dbReference type="EMBL" id="RNA26509.1"/>
    </source>
</evidence>
<organism evidence="1 2">
    <name type="scientific">Brachionus plicatilis</name>
    <name type="common">Marine rotifer</name>
    <name type="synonym">Brachionus muelleri</name>
    <dbReference type="NCBI Taxonomy" id="10195"/>
    <lineage>
        <taxon>Eukaryota</taxon>
        <taxon>Metazoa</taxon>
        <taxon>Spiralia</taxon>
        <taxon>Gnathifera</taxon>
        <taxon>Rotifera</taxon>
        <taxon>Eurotatoria</taxon>
        <taxon>Monogononta</taxon>
        <taxon>Pseudotrocha</taxon>
        <taxon>Ploima</taxon>
        <taxon>Brachionidae</taxon>
        <taxon>Brachionus</taxon>
    </lineage>
</organism>
<evidence type="ECO:0000313" key="2">
    <source>
        <dbReference type="Proteomes" id="UP000276133"/>
    </source>
</evidence>
<gene>
    <name evidence="1" type="ORF">BpHYR1_013198</name>
</gene>
<proteinExistence type="predicted"/>
<accession>A0A3M7RSS2</accession>
<reference evidence="1 2" key="1">
    <citation type="journal article" date="2018" name="Sci. Rep.">
        <title>Genomic signatures of local adaptation to the degree of environmental predictability in rotifers.</title>
        <authorList>
            <person name="Franch-Gras L."/>
            <person name="Hahn C."/>
            <person name="Garcia-Roger E.M."/>
            <person name="Carmona M.J."/>
            <person name="Serra M."/>
            <person name="Gomez A."/>
        </authorList>
    </citation>
    <scope>NUCLEOTIDE SEQUENCE [LARGE SCALE GENOMIC DNA]</scope>
    <source>
        <strain evidence="1">HYR1</strain>
    </source>
</reference>
<keyword evidence="2" id="KW-1185">Reference proteome</keyword>
<protein>
    <submittedName>
        <fullName evidence="1">Uncharacterized protein</fullName>
    </submittedName>
</protein>
<dbReference type="Proteomes" id="UP000276133">
    <property type="component" value="Unassembled WGS sequence"/>
</dbReference>